<organism evidence="1 2">
    <name type="scientific">Curtobacterium citreum</name>
    <dbReference type="NCBI Taxonomy" id="2036"/>
    <lineage>
        <taxon>Bacteria</taxon>
        <taxon>Bacillati</taxon>
        <taxon>Actinomycetota</taxon>
        <taxon>Actinomycetes</taxon>
        <taxon>Micrococcales</taxon>
        <taxon>Microbacteriaceae</taxon>
        <taxon>Curtobacterium</taxon>
    </lineage>
</organism>
<keyword evidence="2" id="KW-1185">Reference proteome</keyword>
<proteinExistence type="predicted"/>
<dbReference type="Proteomes" id="UP001652264">
    <property type="component" value="Unassembled WGS sequence"/>
</dbReference>
<evidence type="ECO:0000313" key="1">
    <source>
        <dbReference type="EMBL" id="MCS6523834.1"/>
    </source>
</evidence>
<accession>A0ABT2HKM9</accession>
<name>A0ABT2HKM9_9MICO</name>
<evidence type="ECO:0000313" key="2">
    <source>
        <dbReference type="Proteomes" id="UP001652264"/>
    </source>
</evidence>
<sequence>MPQYRKPLDERQRRIIAEIEATAAERDAVAARYRKLLLDLHLTGVSVRHVADEVHESPNTLFKWIRQERDRRRGTSS</sequence>
<dbReference type="RefSeq" id="WP_141859611.1">
    <property type="nucleotide sequence ID" value="NZ_BMNV01000010.1"/>
</dbReference>
<protein>
    <recommendedName>
        <fullName evidence="3">Transposase</fullName>
    </recommendedName>
</protein>
<comment type="caution">
    <text evidence="1">The sequence shown here is derived from an EMBL/GenBank/DDBJ whole genome shotgun (WGS) entry which is preliminary data.</text>
</comment>
<reference evidence="1 2" key="1">
    <citation type="submission" date="2022-08" db="EMBL/GenBank/DDBJ databases">
        <title>Taxonomy of Curtobacterium flaccumfaciens.</title>
        <authorList>
            <person name="Osdaghi E."/>
            <person name="Taghavi S.M."/>
            <person name="Hamidizade M."/>
            <person name="Abachi H."/>
            <person name="Fazliarab A."/>
            <person name="Baeyen S."/>
            <person name="Portier P."/>
            <person name="Van Vaerenbergh J."/>
            <person name="Jacques M.-A."/>
        </authorList>
    </citation>
    <scope>NUCLEOTIDE SEQUENCE [LARGE SCALE GENOMIC DNA]</scope>
    <source>
        <strain evidence="1 2">LMG8786T</strain>
    </source>
</reference>
<dbReference type="EMBL" id="JANVAD010000008">
    <property type="protein sequence ID" value="MCS6523834.1"/>
    <property type="molecule type" value="Genomic_DNA"/>
</dbReference>
<dbReference type="GeneID" id="95322469"/>
<evidence type="ECO:0008006" key="3">
    <source>
        <dbReference type="Google" id="ProtNLM"/>
    </source>
</evidence>
<gene>
    <name evidence="1" type="ORF">NYQ28_14795</name>
</gene>